<name>A0A3P8TWW9_AMPPE</name>
<evidence type="ECO:0000313" key="2">
    <source>
        <dbReference type="Proteomes" id="UP000265080"/>
    </source>
</evidence>
<evidence type="ECO:0008006" key="3">
    <source>
        <dbReference type="Google" id="ProtNLM"/>
    </source>
</evidence>
<proteinExistence type="predicted"/>
<keyword evidence="2" id="KW-1185">Reference proteome</keyword>
<reference evidence="1" key="2">
    <citation type="submission" date="2025-08" db="UniProtKB">
        <authorList>
            <consortium name="Ensembl"/>
        </authorList>
    </citation>
    <scope>IDENTIFICATION</scope>
</reference>
<dbReference type="OMA" id="ETWMSAH"/>
<reference evidence="1" key="3">
    <citation type="submission" date="2025-09" db="UniProtKB">
        <authorList>
            <consortium name="Ensembl"/>
        </authorList>
    </citation>
    <scope>IDENTIFICATION</scope>
</reference>
<dbReference type="GeneTree" id="ENSGT01030000235030"/>
<dbReference type="Proteomes" id="UP000265080">
    <property type="component" value="Chromosome 6"/>
</dbReference>
<protein>
    <recommendedName>
        <fullName evidence="3">Reverse transcriptase domain-containing protein</fullName>
    </recommendedName>
</protein>
<sequence length="262" mass="30816">MIVVPQINYIIYMLPLNFPLPVLKKFNKIVETFLWSGKRPSLNRTKLYAAKEDGGLGMPRVDWYQYAFSLNQLSKIYGADSQTPVWVSIERELTEPFSIHAFITQTEGEIPFNSPLLRFARETWRTSHQIVGSKPLFTRRSSLWNNKLLVGRKTLFWRTWTEAGIIYTEDVLEGDKFISFEQMMTKYHIPKTDFWKYLQLRSCLLSMQKRTPLINQTLVQEMIQANQLTKKTASSIFKINNKLNIFQKIWGHFMVEVVYGKE</sequence>
<accession>A0A3P8TWW9</accession>
<dbReference type="Ensembl" id="ENSAPET00000030374.1">
    <property type="protein sequence ID" value="ENSAPEP00000029579.1"/>
    <property type="gene ID" value="ENSAPEG00000021028.1"/>
</dbReference>
<dbReference type="AlphaFoldDB" id="A0A3P8TWW9"/>
<dbReference type="STRING" id="161767.ENSAPEP00000029579"/>
<organism evidence="1 2">
    <name type="scientific">Amphiprion percula</name>
    <name type="common">Orange clownfish</name>
    <name type="synonym">Lutjanus percula</name>
    <dbReference type="NCBI Taxonomy" id="161767"/>
    <lineage>
        <taxon>Eukaryota</taxon>
        <taxon>Metazoa</taxon>
        <taxon>Chordata</taxon>
        <taxon>Craniata</taxon>
        <taxon>Vertebrata</taxon>
        <taxon>Euteleostomi</taxon>
        <taxon>Actinopterygii</taxon>
        <taxon>Neopterygii</taxon>
        <taxon>Teleostei</taxon>
        <taxon>Neoteleostei</taxon>
        <taxon>Acanthomorphata</taxon>
        <taxon>Ovalentaria</taxon>
        <taxon>Pomacentridae</taxon>
        <taxon>Amphiprion</taxon>
    </lineage>
</organism>
<evidence type="ECO:0000313" key="1">
    <source>
        <dbReference type="Ensembl" id="ENSAPEP00000029579.1"/>
    </source>
</evidence>
<reference evidence="1 2" key="1">
    <citation type="submission" date="2018-03" db="EMBL/GenBank/DDBJ databases">
        <title>Finding Nemo's genes: A chromosome-scale reference assembly of the genome of the orange clownfish Amphiprion percula.</title>
        <authorList>
            <person name="Lehmann R."/>
        </authorList>
    </citation>
    <scope>NUCLEOTIDE SEQUENCE</scope>
</reference>